<name>A0A2H1X3L4_SPOFR</name>
<dbReference type="AlphaFoldDB" id="A0A2H1X3L4"/>
<proteinExistence type="predicted"/>
<sequence length="188" mass="21505">IEYRVLSINIEGISPAIRYKKIVTYSAPAQLFSEGLVRVCFTCNEIPTRARSILWLVGIRASNQSAVRALVSISLNVKLTFTEGTNHRGIGTTLFRNSDDHLQVYWPSESFSKSISVFLVCYLQIGYLSFIMNEEQNPNSASKCLHNRSHKTYEFHKLHTQINRTKKIYPMNVDWNVDGPLFLPIFSD</sequence>
<gene>
    <name evidence="1" type="ORF">SFRICE_039937</name>
</gene>
<organism evidence="1">
    <name type="scientific">Spodoptera frugiperda</name>
    <name type="common">Fall armyworm</name>
    <dbReference type="NCBI Taxonomy" id="7108"/>
    <lineage>
        <taxon>Eukaryota</taxon>
        <taxon>Metazoa</taxon>
        <taxon>Ecdysozoa</taxon>
        <taxon>Arthropoda</taxon>
        <taxon>Hexapoda</taxon>
        <taxon>Insecta</taxon>
        <taxon>Pterygota</taxon>
        <taxon>Neoptera</taxon>
        <taxon>Endopterygota</taxon>
        <taxon>Lepidoptera</taxon>
        <taxon>Glossata</taxon>
        <taxon>Ditrysia</taxon>
        <taxon>Noctuoidea</taxon>
        <taxon>Noctuidae</taxon>
        <taxon>Amphipyrinae</taxon>
        <taxon>Spodoptera</taxon>
    </lineage>
</organism>
<reference evidence="1" key="1">
    <citation type="submission" date="2016-07" db="EMBL/GenBank/DDBJ databases">
        <authorList>
            <person name="Bretaudeau A."/>
        </authorList>
    </citation>
    <scope>NUCLEOTIDE SEQUENCE</scope>
    <source>
        <strain evidence="1">Rice</strain>
        <tissue evidence="1">Whole body</tissue>
    </source>
</reference>
<feature type="non-terminal residue" evidence="1">
    <location>
        <position position="188"/>
    </location>
</feature>
<dbReference type="EMBL" id="ODYU01013145">
    <property type="protein sequence ID" value="SOQ59836.1"/>
    <property type="molecule type" value="Genomic_DNA"/>
</dbReference>
<accession>A0A2H1X3L4</accession>
<feature type="non-terminal residue" evidence="1">
    <location>
        <position position="1"/>
    </location>
</feature>
<evidence type="ECO:0000313" key="1">
    <source>
        <dbReference type="EMBL" id="SOQ59836.1"/>
    </source>
</evidence>
<protein>
    <submittedName>
        <fullName evidence="1">SFRICE_039937</fullName>
    </submittedName>
</protein>